<evidence type="ECO:0000313" key="4">
    <source>
        <dbReference type="EMBL" id="TWO72611.1"/>
    </source>
</evidence>
<reference evidence="4 5" key="1">
    <citation type="submission" date="2019-07" db="EMBL/GenBank/DDBJ databases">
        <title>Caenimonas sedimenti sp. nov., isolated from activated sludge.</title>
        <authorList>
            <person name="Xu J."/>
        </authorList>
    </citation>
    <scope>NUCLEOTIDE SEQUENCE [LARGE SCALE GENOMIC DNA]</scope>
    <source>
        <strain evidence="4 5">HX-9-20</strain>
    </source>
</reference>
<comment type="caution">
    <text evidence="4">The sequence shown here is derived from an EMBL/GenBank/DDBJ whole genome shotgun (WGS) entry which is preliminary data.</text>
</comment>
<dbReference type="InterPro" id="IPR050791">
    <property type="entry name" value="Aldo-Keto_reductase"/>
</dbReference>
<dbReference type="InterPro" id="IPR036812">
    <property type="entry name" value="NAD(P)_OxRdtase_dom_sf"/>
</dbReference>
<dbReference type="PROSITE" id="PS51257">
    <property type="entry name" value="PROKAR_LIPOPROTEIN"/>
    <property type="match status" value="1"/>
</dbReference>
<evidence type="ECO:0000313" key="5">
    <source>
        <dbReference type="Proteomes" id="UP000318199"/>
    </source>
</evidence>
<evidence type="ECO:0000256" key="1">
    <source>
        <dbReference type="ARBA" id="ARBA00023002"/>
    </source>
</evidence>
<dbReference type="PANTHER" id="PTHR43625:SF40">
    <property type="entry name" value="ALDO-KETO REDUCTASE YAKC [NADP(+)]"/>
    <property type="match status" value="1"/>
</dbReference>
<dbReference type="Proteomes" id="UP000318199">
    <property type="component" value="Unassembled WGS sequence"/>
</dbReference>
<dbReference type="SUPFAM" id="SSF51430">
    <property type="entry name" value="NAD(P)-linked oxidoreductase"/>
    <property type="match status" value="1"/>
</dbReference>
<dbReference type="RefSeq" id="WP_145891038.1">
    <property type="nucleotide sequence ID" value="NZ_VOBQ01000003.1"/>
</dbReference>
<proteinExistence type="predicted"/>
<dbReference type="Gene3D" id="3.20.20.100">
    <property type="entry name" value="NADP-dependent oxidoreductase domain"/>
    <property type="match status" value="1"/>
</dbReference>
<dbReference type="OrthoDB" id="5488419at2"/>
<keyword evidence="5" id="KW-1185">Reference proteome</keyword>
<dbReference type="AlphaFoldDB" id="A0A562ZW69"/>
<feature type="domain" description="NADP-dependent oxidoreductase" evidence="3">
    <location>
        <begin position="13"/>
        <end position="309"/>
    </location>
</feature>
<keyword evidence="1" id="KW-0560">Oxidoreductase</keyword>
<gene>
    <name evidence="4" type="ORF">FN976_03505</name>
</gene>
<organism evidence="4 5">
    <name type="scientific">Caenimonas sedimenti</name>
    <dbReference type="NCBI Taxonomy" id="2596921"/>
    <lineage>
        <taxon>Bacteria</taxon>
        <taxon>Pseudomonadati</taxon>
        <taxon>Pseudomonadota</taxon>
        <taxon>Betaproteobacteria</taxon>
        <taxon>Burkholderiales</taxon>
        <taxon>Comamonadaceae</taxon>
        <taxon>Caenimonas</taxon>
    </lineage>
</organism>
<evidence type="ECO:0000256" key="2">
    <source>
        <dbReference type="SAM" id="MobiDB-lite"/>
    </source>
</evidence>
<name>A0A562ZW69_9BURK</name>
<dbReference type="Pfam" id="PF00248">
    <property type="entry name" value="Aldo_ket_red"/>
    <property type="match status" value="1"/>
</dbReference>
<dbReference type="EMBL" id="VOBQ01000003">
    <property type="protein sequence ID" value="TWO72611.1"/>
    <property type="molecule type" value="Genomic_DNA"/>
</dbReference>
<dbReference type="InterPro" id="IPR023210">
    <property type="entry name" value="NADP_OxRdtase_dom"/>
</dbReference>
<protein>
    <submittedName>
        <fullName evidence="4">Aldo/keto reductase</fullName>
    </submittedName>
</protein>
<sequence length="337" mass="36740">MKTRNIGPFTVSAIGLGCMNLSHAYGTPPPPEQGERVLLAALDSGVTLFDTAALYGLGSNELLVGRVLKPHRGRITLCSKGGLAGVTGDDGVRRRVIDGRPEAIRRDCENSLRSLQTDVIDLYYLHRWDKKVPIEESVGAISRLVEQGKVRTLGLSEVSAATIRKAHAVHPVTAVQTEYSLWTRNPEIAVLDTCREIGAAFVAFSPVARAFLCDALHDVSSLDAKDIRRTMPRFEPANYAQNLKLLPGYKALAQEAGCTPAQLALAWLLHKAPHIVPIPGTTSVEHLREDLAAADVKLSPDLLIRLEAHINQRTVTGHRYSAQARSEVDTEEFDPPV</sequence>
<evidence type="ECO:0000259" key="3">
    <source>
        <dbReference type="Pfam" id="PF00248"/>
    </source>
</evidence>
<accession>A0A562ZW69</accession>
<dbReference type="GO" id="GO:0016491">
    <property type="term" value="F:oxidoreductase activity"/>
    <property type="evidence" value="ECO:0007669"/>
    <property type="project" value="UniProtKB-KW"/>
</dbReference>
<feature type="region of interest" description="Disordered" evidence="2">
    <location>
        <begin position="318"/>
        <end position="337"/>
    </location>
</feature>
<dbReference type="GO" id="GO:0005737">
    <property type="term" value="C:cytoplasm"/>
    <property type="evidence" value="ECO:0007669"/>
    <property type="project" value="TreeGrafter"/>
</dbReference>
<dbReference type="PANTHER" id="PTHR43625">
    <property type="entry name" value="AFLATOXIN B1 ALDEHYDE REDUCTASE"/>
    <property type="match status" value="1"/>
</dbReference>